<comment type="caution">
    <text evidence="2">The sequence shown here is derived from an EMBL/GenBank/DDBJ whole genome shotgun (WGS) entry which is preliminary data.</text>
</comment>
<reference evidence="2" key="1">
    <citation type="journal article" date="2019" name="Sci. Rep.">
        <title>Draft genome of Tanacetum cinerariifolium, the natural source of mosquito coil.</title>
        <authorList>
            <person name="Yamashiro T."/>
            <person name="Shiraishi A."/>
            <person name="Satake H."/>
            <person name="Nakayama K."/>
        </authorList>
    </citation>
    <scope>NUCLEOTIDE SEQUENCE</scope>
</reference>
<dbReference type="AlphaFoldDB" id="A0A6L2MF35"/>
<organism evidence="2">
    <name type="scientific">Tanacetum cinerariifolium</name>
    <name type="common">Dalmatian daisy</name>
    <name type="synonym">Chrysanthemum cinerariifolium</name>
    <dbReference type="NCBI Taxonomy" id="118510"/>
    <lineage>
        <taxon>Eukaryota</taxon>
        <taxon>Viridiplantae</taxon>
        <taxon>Streptophyta</taxon>
        <taxon>Embryophyta</taxon>
        <taxon>Tracheophyta</taxon>
        <taxon>Spermatophyta</taxon>
        <taxon>Magnoliopsida</taxon>
        <taxon>eudicotyledons</taxon>
        <taxon>Gunneridae</taxon>
        <taxon>Pentapetalae</taxon>
        <taxon>asterids</taxon>
        <taxon>campanulids</taxon>
        <taxon>Asterales</taxon>
        <taxon>Asteraceae</taxon>
        <taxon>Asteroideae</taxon>
        <taxon>Anthemideae</taxon>
        <taxon>Anthemidinae</taxon>
        <taxon>Tanacetum</taxon>
    </lineage>
</organism>
<gene>
    <name evidence="2" type="ORF">Tci_043320</name>
</gene>
<feature type="transmembrane region" description="Helical" evidence="1">
    <location>
        <begin position="12"/>
        <end position="32"/>
    </location>
</feature>
<evidence type="ECO:0000313" key="2">
    <source>
        <dbReference type="EMBL" id="GEU71342.1"/>
    </source>
</evidence>
<keyword evidence="1" id="KW-0812">Transmembrane</keyword>
<keyword evidence="1" id="KW-1133">Transmembrane helix</keyword>
<protein>
    <submittedName>
        <fullName evidence="2">Uncharacterized protein</fullName>
    </submittedName>
</protein>
<keyword evidence="1" id="KW-0472">Membrane</keyword>
<proteinExistence type="predicted"/>
<dbReference type="EMBL" id="BKCJ010006290">
    <property type="protein sequence ID" value="GEU71342.1"/>
    <property type="molecule type" value="Genomic_DNA"/>
</dbReference>
<accession>A0A6L2MF35</accession>
<sequence length="101" mass="11338">MGLNSNIFLPNLLIFVSSIFLFLMLLVLDAVLKSSSKNLDFFILEKLDVFNLLVKSAIDFLYGIMAASSDHILVVVHHNQSALLAFLLRILMNTILCSSFF</sequence>
<evidence type="ECO:0000256" key="1">
    <source>
        <dbReference type="SAM" id="Phobius"/>
    </source>
</evidence>
<name>A0A6L2MF35_TANCI</name>